<dbReference type="PROSITE" id="PS50943">
    <property type="entry name" value="HTH_CROC1"/>
    <property type="match status" value="1"/>
</dbReference>
<dbReference type="SMART" id="SM00530">
    <property type="entry name" value="HTH_XRE"/>
    <property type="match status" value="1"/>
</dbReference>
<protein>
    <submittedName>
        <fullName evidence="3">Transcriptional regulator</fullName>
    </submittedName>
</protein>
<comment type="caution">
    <text evidence="3">The sequence shown here is derived from an EMBL/GenBank/DDBJ whole genome shotgun (WGS) entry which is preliminary data.</text>
</comment>
<evidence type="ECO:0000259" key="2">
    <source>
        <dbReference type="PROSITE" id="PS50943"/>
    </source>
</evidence>
<gene>
    <name evidence="3" type="ORF">CYL18_08595</name>
</gene>
<evidence type="ECO:0000256" key="1">
    <source>
        <dbReference type="ARBA" id="ARBA00023125"/>
    </source>
</evidence>
<dbReference type="PANTHER" id="PTHR46797">
    <property type="entry name" value="HTH-TYPE TRANSCRIPTIONAL REGULATOR"/>
    <property type="match status" value="1"/>
</dbReference>
<name>A0A2S7MZY9_9BACI</name>
<dbReference type="Pfam" id="PF01381">
    <property type="entry name" value="HTH_3"/>
    <property type="match status" value="1"/>
</dbReference>
<dbReference type="GO" id="GO:0003700">
    <property type="term" value="F:DNA-binding transcription factor activity"/>
    <property type="evidence" value="ECO:0007669"/>
    <property type="project" value="TreeGrafter"/>
</dbReference>
<dbReference type="EMBL" id="PKOZ01000004">
    <property type="protein sequence ID" value="PQD95339.1"/>
    <property type="molecule type" value="Genomic_DNA"/>
</dbReference>
<dbReference type="Gene3D" id="1.10.260.40">
    <property type="entry name" value="lambda repressor-like DNA-binding domains"/>
    <property type="match status" value="1"/>
</dbReference>
<keyword evidence="4" id="KW-1185">Reference proteome</keyword>
<dbReference type="AlphaFoldDB" id="A0A2S7MZY9"/>
<proteinExistence type="predicted"/>
<sequence length="114" mass="13330">MIGKNIQQIRKRRGMTLTQLAVNAGISKSYLSNIERGVNQNPSIEVLKRLALVLHVDLKTLLKIEQQRQPDENLNEELIDLIEELKKTVIEKEDMEEYRALIEYIKWKTKNVKS</sequence>
<dbReference type="CDD" id="cd00093">
    <property type="entry name" value="HTH_XRE"/>
    <property type="match status" value="1"/>
</dbReference>
<dbReference type="Proteomes" id="UP000239663">
    <property type="component" value="Unassembled WGS sequence"/>
</dbReference>
<dbReference type="SUPFAM" id="SSF47413">
    <property type="entry name" value="lambda repressor-like DNA-binding domains"/>
    <property type="match status" value="1"/>
</dbReference>
<feature type="domain" description="HTH cro/C1-type" evidence="2">
    <location>
        <begin position="6"/>
        <end position="61"/>
    </location>
</feature>
<dbReference type="PANTHER" id="PTHR46797:SF1">
    <property type="entry name" value="METHYLPHOSPHONATE SYNTHASE"/>
    <property type="match status" value="1"/>
</dbReference>
<dbReference type="RefSeq" id="WP_104849094.1">
    <property type="nucleotide sequence ID" value="NZ_PKOZ01000004.1"/>
</dbReference>
<dbReference type="InterPro" id="IPR050807">
    <property type="entry name" value="TransReg_Diox_bact_type"/>
</dbReference>
<dbReference type="InterPro" id="IPR001387">
    <property type="entry name" value="Cro/C1-type_HTH"/>
</dbReference>
<dbReference type="InterPro" id="IPR010982">
    <property type="entry name" value="Lambda_DNA-bd_dom_sf"/>
</dbReference>
<accession>A0A2S7MZY9</accession>
<keyword evidence="1" id="KW-0238">DNA-binding</keyword>
<dbReference type="GO" id="GO:0003677">
    <property type="term" value="F:DNA binding"/>
    <property type="evidence" value="ECO:0007669"/>
    <property type="project" value="UniProtKB-KW"/>
</dbReference>
<dbReference type="OrthoDB" id="1859224at2"/>
<organism evidence="3 4">
    <name type="scientific">Pradoshia eiseniae</name>
    <dbReference type="NCBI Taxonomy" id="2064768"/>
    <lineage>
        <taxon>Bacteria</taxon>
        <taxon>Bacillati</taxon>
        <taxon>Bacillota</taxon>
        <taxon>Bacilli</taxon>
        <taxon>Bacillales</taxon>
        <taxon>Bacillaceae</taxon>
        <taxon>Pradoshia</taxon>
    </lineage>
</organism>
<dbReference type="GO" id="GO:0005829">
    <property type="term" value="C:cytosol"/>
    <property type="evidence" value="ECO:0007669"/>
    <property type="project" value="TreeGrafter"/>
</dbReference>
<evidence type="ECO:0000313" key="3">
    <source>
        <dbReference type="EMBL" id="PQD95339.1"/>
    </source>
</evidence>
<reference evidence="3 4" key="1">
    <citation type="submission" date="2017-12" db="EMBL/GenBank/DDBJ databases">
        <title>Taxonomic description and draft genome of Pradoshia cofamensis Gen. nov., sp. nov., a thermotolerant bacillale isolated from anterior gut of earthworm Eisenia fetida.</title>
        <authorList>
            <person name="Saha T."/>
            <person name="Chakraborty R."/>
        </authorList>
    </citation>
    <scope>NUCLEOTIDE SEQUENCE [LARGE SCALE GENOMIC DNA]</scope>
    <source>
        <strain evidence="3 4">EAG3</strain>
    </source>
</reference>
<evidence type="ECO:0000313" key="4">
    <source>
        <dbReference type="Proteomes" id="UP000239663"/>
    </source>
</evidence>